<keyword evidence="1" id="KW-0969">Cilium</keyword>
<evidence type="ECO:0000313" key="2">
    <source>
        <dbReference type="Proteomes" id="UP000823935"/>
    </source>
</evidence>
<dbReference type="EMBL" id="DVIQ01000073">
    <property type="protein sequence ID" value="HIS32276.1"/>
    <property type="molecule type" value="Genomic_DNA"/>
</dbReference>
<dbReference type="Proteomes" id="UP000823935">
    <property type="component" value="Unassembled WGS sequence"/>
</dbReference>
<keyword evidence="1" id="KW-0282">Flagellum</keyword>
<name>A0A9D1EV28_9FIRM</name>
<dbReference type="AlphaFoldDB" id="A0A9D1EV28"/>
<reference evidence="1" key="2">
    <citation type="journal article" date="2021" name="PeerJ">
        <title>Extensive microbial diversity within the chicken gut microbiome revealed by metagenomics and culture.</title>
        <authorList>
            <person name="Gilroy R."/>
            <person name="Ravi A."/>
            <person name="Getino M."/>
            <person name="Pursley I."/>
            <person name="Horton D.L."/>
            <person name="Alikhan N.F."/>
            <person name="Baker D."/>
            <person name="Gharbi K."/>
            <person name="Hall N."/>
            <person name="Watson M."/>
            <person name="Adriaenssens E.M."/>
            <person name="Foster-Nyarko E."/>
            <person name="Jarju S."/>
            <person name="Secka A."/>
            <person name="Antonio M."/>
            <person name="Oren A."/>
            <person name="Chaudhuri R.R."/>
            <person name="La Ragione R."/>
            <person name="Hildebrand F."/>
            <person name="Pallen M.J."/>
        </authorList>
    </citation>
    <scope>NUCLEOTIDE SEQUENCE</scope>
    <source>
        <strain evidence="1">CHK190-19873</strain>
    </source>
</reference>
<organism evidence="1 2">
    <name type="scientific">Candidatus Limivivens intestinipullorum</name>
    <dbReference type="NCBI Taxonomy" id="2840858"/>
    <lineage>
        <taxon>Bacteria</taxon>
        <taxon>Bacillati</taxon>
        <taxon>Bacillota</taxon>
        <taxon>Clostridia</taxon>
        <taxon>Lachnospirales</taxon>
        <taxon>Lachnospiraceae</taxon>
        <taxon>Lachnospiraceae incertae sedis</taxon>
        <taxon>Candidatus Limivivens</taxon>
    </lineage>
</organism>
<keyword evidence="1" id="KW-0966">Cell projection</keyword>
<proteinExistence type="predicted"/>
<comment type="caution">
    <text evidence="1">The sequence shown here is derived from an EMBL/GenBank/DDBJ whole genome shotgun (WGS) entry which is preliminary data.</text>
</comment>
<reference evidence="1" key="1">
    <citation type="submission" date="2020-10" db="EMBL/GenBank/DDBJ databases">
        <authorList>
            <person name="Gilroy R."/>
        </authorList>
    </citation>
    <scope>NUCLEOTIDE SEQUENCE</scope>
    <source>
        <strain evidence="1">CHK190-19873</strain>
    </source>
</reference>
<evidence type="ECO:0000313" key="1">
    <source>
        <dbReference type="EMBL" id="HIS32276.1"/>
    </source>
</evidence>
<sequence>MQRYAQINIVTGFVVSDSRLSGQVDKSNMIPIADDFDLKNKKYINGEWVPYTPEESEEEVSEQELINAEILLNQAEILSNQNAADEVLAEILLNQVAAL</sequence>
<accession>A0A9D1EV28</accession>
<protein>
    <submittedName>
        <fullName evidence="1">Flagellar basal-body rod protein</fullName>
    </submittedName>
</protein>
<gene>
    <name evidence="1" type="ORF">IAB44_12145</name>
</gene>